<accession>A0ABX2ERR9</accession>
<dbReference type="Proteomes" id="UP000737171">
    <property type="component" value="Unassembled WGS sequence"/>
</dbReference>
<dbReference type="GO" id="GO:0062192">
    <property type="term" value="F:L-rhamnose mutarotase activity"/>
    <property type="evidence" value="ECO:0007669"/>
    <property type="project" value="UniProtKB-EC"/>
</dbReference>
<evidence type="ECO:0000313" key="3">
    <source>
        <dbReference type="Proteomes" id="UP000737171"/>
    </source>
</evidence>
<keyword evidence="3" id="KW-1185">Reference proteome</keyword>
<gene>
    <name evidence="2" type="ORF">HLB44_29575</name>
</gene>
<reference evidence="2 3" key="1">
    <citation type="submission" date="2020-05" db="EMBL/GenBank/DDBJ databases">
        <title>Aquincola sp. isolate from soil.</title>
        <authorList>
            <person name="Han J."/>
            <person name="Kim D.-U."/>
        </authorList>
    </citation>
    <scope>NUCLEOTIDE SEQUENCE [LARGE SCALE GENOMIC DNA]</scope>
    <source>
        <strain evidence="2 3">S2</strain>
    </source>
</reference>
<proteinExistence type="predicted"/>
<dbReference type="EMBL" id="JABRWJ010000010">
    <property type="protein sequence ID" value="NRF71154.1"/>
    <property type="molecule type" value="Genomic_DNA"/>
</dbReference>
<feature type="compositionally biased region" description="Basic residues" evidence="1">
    <location>
        <begin position="46"/>
        <end position="61"/>
    </location>
</feature>
<dbReference type="EC" id="5.1.3.32" evidence="2"/>
<sequence length="210" mass="22988">MQRMGMVIGIEPDRIAEYKRLHADVWPAVMARLAASPRVPPDAGRGHRQRGAGAARRRVVRRAAQPDLGQDQLALRKHADLEGRARRTRGGAGGHRGPRPDRRAGGDARASARFHAALGGRVRLGRRAASAGWQSRFGSSSHAGHEVAVRGHFIHRAGDGRVRNDQAADRIHESATCWLIQRHPIDALEQLLVSRRFRSPGRSAAAPGRR</sequence>
<name>A0ABX2ERR9_9BURK</name>
<feature type="region of interest" description="Disordered" evidence="1">
    <location>
        <begin position="37"/>
        <end position="108"/>
    </location>
</feature>
<evidence type="ECO:0000256" key="1">
    <source>
        <dbReference type="SAM" id="MobiDB-lite"/>
    </source>
</evidence>
<dbReference type="SUPFAM" id="SSF54909">
    <property type="entry name" value="Dimeric alpha+beta barrel"/>
    <property type="match status" value="1"/>
</dbReference>
<dbReference type="Gene3D" id="3.30.70.100">
    <property type="match status" value="1"/>
</dbReference>
<dbReference type="InterPro" id="IPR011008">
    <property type="entry name" value="Dimeric_a/b-barrel"/>
</dbReference>
<comment type="caution">
    <text evidence="2">The sequence shown here is derived from an EMBL/GenBank/DDBJ whole genome shotgun (WGS) entry which is preliminary data.</text>
</comment>
<dbReference type="InterPro" id="IPR008000">
    <property type="entry name" value="Rham/fucose_mutarotase"/>
</dbReference>
<protein>
    <submittedName>
        <fullName evidence="2">L-rhamnose mutarotase</fullName>
        <ecNumber evidence="2">5.1.3.32</ecNumber>
    </submittedName>
</protein>
<keyword evidence="2" id="KW-0413">Isomerase</keyword>
<organism evidence="2 3">
    <name type="scientific">Pseudaquabacterium terrae</name>
    <dbReference type="NCBI Taxonomy" id="2732868"/>
    <lineage>
        <taxon>Bacteria</taxon>
        <taxon>Pseudomonadati</taxon>
        <taxon>Pseudomonadota</taxon>
        <taxon>Betaproteobacteria</taxon>
        <taxon>Burkholderiales</taxon>
        <taxon>Sphaerotilaceae</taxon>
        <taxon>Pseudaquabacterium</taxon>
    </lineage>
</organism>
<dbReference type="Pfam" id="PF05336">
    <property type="entry name" value="rhaM"/>
    <property type="match status" value="1"/>
</dbReference>
<evidence type="ECO:0000313" key="2">
    <source>
        <dbReference type="EMBL" id="NRF71154.1"/>
    </source>
</evidence>